<evidence type="ECO:0000313" key="2">
    <source>
        <dbReference type="EMBL" id="KIJ61054.1"/>
    </source>
</evidence>
<dbReference type="AlphaFoldDB" id="A0A0C9V618"/>
<accession>A0A0C9V618</accession>
<evidence type="ECO:0000256" key="1">
    <source>
        <dbReference type="SAM" id="MobiDB-lite"/>
    </source>
</evidence>
<sequence length="149" mass="16797">MSRETSRGRTRNTEGFVGTLRPARFDEDEPPSGTTTTPVGTPRTLKPPQADQSGSRSQSLATGTPRLIRSYLDENTDDEDELHFTLRKSIEPSKFNQLNKLRPKLTATNYSTWSTTVYRALETVGLHIYLADDFPQPDGLDREIRKQAI</sequence>
<organism evidence="2 3">
    <name type="scientific">Hydnomerulius pinastri MD-312</name>
    <dbReference type="NCBI Taxonomy" id="994086"/>
    <lineage>
        <taxon>Eukaryota</taxon>
        <taxon>Fungi</taxon>
        <taxon>Dikarya</taxon>
        <taxon>Basidiomycota</taxon>
        <taxon>Agaricomycotina</taxon>
        <taxon>Agaricomycetes</taxon>
        <taxon>Agaricomycetidae</taxon>
        <taxon>Boletales</taxon>
        <taxon>Boletales incertae sedis</taxon>
        <taxon>Leucogyrophana</taxon>
    </lineage>
</organism>
<dbReference type="EMBL" id="KN839866">
    <property type="protein sequence ID" value="KIJ61054.1"/>
    <property type="molecule type" value="Genomic_DNA"/>
</dbReference>
<proteinExistence type="predicted"/>
<feature type="region of interest" description="Disordered" evidence="1">
    <location>
        <begin position="1"/>
        <end position="68"/>
    </location>
</feature>
<dbReference type="HOGENOM" id="CLU_1749908_0_0_1"/>
<dbReference type="Proteomes" id="UP000053820">
    <property type="component" value="Unassembled WGS sequence"/>
</dbReference>
<protein>
    <submittedName>
        <fullName evidence="2">Uncharacterized protein</fullName>
    </submittedName>
</protein>
<keyword evidence="3" id="KW-1185">Reference proteome</keyword>
<feature type="compositionally biased region" description="Polar residues" evidence="1">
    <location>
        <begin position="50"/>
        <end position="62"/>
    </location>
</feature>
<name>A0A0C9V618_9AGAM</name>
<gene>
    <name evidence="2" type="ORF">HYDPIDRAFT_31763</name>
</gene>
<evidence type="ECO:0000313" key="3">
    <source>
        <dbReference type="Proteomes" id="UP000053820"/>
    </source>
</evidence>
<feature type="compositionally biased region" description="Low complexity" evidence="1">
    <location>
        <begin position="31"/>
        <end position="44"/>
    </location>
</feature>
<reference evidence="2 3" key="1">
    <citation type="submission" date="2014-04" db="EMBL/GenBank/DDBJ databases">
        <title>Evolutionary Origins and Diversification of the Mycorrhizal Mutualists.</title>
        <authorList>
            <consortium name="DOE Joint Genome Institute"/>
            <consortium name="Mycorrhizal Genomics Consortium"/>
            <person name="Kohler A."/>
            <person name="Kuo A."/>
            <person name="Nagy L.G."/>
            <person name="Floudas D."/>
            <person name="Copeland A."/>
            <person name="Barry K.W."/>
            <person name="Cichocki N."/>
            <person name="Veneault-Fourrey C."/>
            <person name="LaButti K."/>
            <person name="Lindquist E.A."/>
            <person name="Lipzen A."/>
            <person name="Lundell T."/>
            <person name="Morin E."/>
            <person name="Murat C."/>
            <person name="Riley R."/>
            <person name="Ohm R."/>
            <person name="Sun H."/>
            <person name="Tunlid A."/>
            <person name="Henrissat B."/>
            <person name="Grigoriev I.V."/>
            <person name="Hibbett D.S."/>
            <person name="Martin F."/>
        </authorList>
    </citation>
    <scope>NUCLEOTIDE SEQUENCE [LARGE SCALE GENOMIC DNA]</scope>
    <source>
        <strain evidence="2 3">MD-312</strain>
    </source>
</reference>